<evidence type="ECO:0000256" key="1">
    <source>
        <dbReference type="SAM" id="MobiDB-lite"/>
    </source>
</evidence>
<dbReference type="OrthoDB" id="2794896at2759"/>
<organism evidence="2 3">
    <name type="scientific">Panaeolus cyanescens</name>
    <dbReference type="NCBI Taxonomy" id="181874"/>
    <lineage>
        <taxon>Eukaryota</taxon>
        <taxon>Fungi</taxon>
        <taxon>Dikarya</taxon>
        <taxon>Basidiomycota</taxon>
        <taxon>Agaricomycotina</taxon>
        <taxon>Agaricomycetes</taxon>
        <taxon>Agaricomycetidae</taxon>
        <taxon>Agaricales</taxon>
        <taxon>Agaricineae</taxon>
        <taxon>Galeropsidaceae</taxon>
        <taxon>Panaeolus</taxon>
    </lineage>
</organism>
<reference evidence="2 3" key="1">
    <citation type="journal article" date="2018" name="Evol. Lett.">
        <title>Horizontal gene cluster transfer increased hallucinogenic mushroom diversity.</title>
        <authorList>
            <person name="Reynolds H.T."/>
            <person name="Vijayakumar V."/>
            <person name="Gluck-Thaler E."/>
            <person name="Korotkin H.B."/>
            <person name="Matheny P.B."/>
            <person name="Slot J.C."/>
        </authorList>
    </citation>
    <scope>NUCLEOTIDE SEQUENCE [LARGE SCALE GENOMIC DNA]</scope>
    <source>
        <strain evidence="2 3">2629</strain>
    </source>
</reference>
<feature type="compositionally biased region" description="Basic and acidic residues" evidence="1">
    <location>
        <begin position="346"/>
        <end position="356"/>
    </location>
</feature>
<dbReference type="InParanoid" id="A0A409VZ62"/>
<proteinExistence type="predicted"/>
<feature type="region of interest" description="Disordered" evidence="1">
    <location>
        <begin position="346"/>
        <end position="366"/>
    </location>
</feature>
<name>A0A409VZ62_9AGAR</name>
<accession>A0A409VZ62</accession>
<feature type="region of interest" description="Disordered" evidence="1">
    <location>
        <begin position="178"/>
        <end position="231"/>
    </location>
</feature>
<evidence type="ECO:0000313" key="3">
    <source>
        <dbReference type="Proteomes" id="UP000284842"/>
    </source>
</evidence>
<dbReference type="EMBL" id="NHTK01005911">
    <property type="protein sequence ID" value="PPQ71530.1"/>
    <property type="molecule type" value="Genomic_DNA"/>
</dbReference>
<evidence type="ECO:0000313" key="2">
    <source>
        <dbReference type="EMBL" id="PPQ71530.1"/>
    </source>
</evidence>
<protein>
    <submittedName>
        <fullName evidence="2">Uncharacterized protein</fullName>
    </submittedName>
</protein>
<feature type="compositionally biased region" description="Basic residues" evidence="1">
    <location>
        <begin position="216"/>
        <end position="229"/>
    </location>
</feature>
<dbReference type="Proteomes" id="UP000284842">
    <property type="component" value="Unassembled WGS sequence"/>
</dbReference>
<feature type="compositionally biased region" description="Basic and acidic residues" evidence="1">
    <location>
        <begin position="97"/>
        <end position="106"/>
    </location>
</feature>
<sequence>MQFSNVVFGFDTLDDWTIFHSDDGTVSNIKPSSSSLASHSSPSCPRMPEDNALGEHLTSPIEDAEDGWLNEVPQCNGYSAPLLEAETDLWETPVIEPEWKEMEDTPRSTSNQQTPVDEIESPLSTPPTTPRSRPHSAPSSPTVLRDSTNVQFTFSAPVPAEVLSTPSLPLRKKKIIPVSTEDSESESEASISSDSERPKKRRKVESAAKAAPAKKCQQKPRQALKKKKPTPQVVMADDDFDLLVPDETDLRRRYPASHLACPILVGAKGSRTPCGALLITLASAEAHFIEVHDVPRNKHKSRVPIRCPWEPCRVKMSGSVMRHVLRNHCQDIRMVCAKCRKPIRGKGDGEKEHMDKCWPGGPGSSA</sequence>
<gene>
    <name evidence="2" type="ORF">CVT24_006479</name>
</gene>
<feature type="region of interest" description="Disordered" evidence="1">
    <location>
        <begin position="97"/>
        <end position="145"/>
    </location>
</feature>
<comment type="caution">
    <text evidence="2">The sequence shown here is derived from an EMBL/GenBank/DDBJ whole genome shotgun (WGS) entry which is preliminary data.</text>
</comment>
<dbReference type="AlphaFoldDB" id="A0A409VZ62"/>
<keyword evidence="3" id="KW-1185">Reference proteome</keyword>